<keyword evidence="1" id="KW-0732">Signal</keyword>
<dbReference type="PROSITE" id="PS51257">
    <property type="entry name" value="PROKAR_LIPOPROTEIN"/>
    <property type="match status" value="1"/>
</dbReference>
<evidence type="ECO:0000313" key="3">
    <source>
        <dbReference type="Proteomes" id="UP001327027"/>
    </source>
</evidence>
<feature type="chain" id="PRO_5047220282" evidence="1">
    <location>
        <begin position="25"/>
        <end position="444"/>
    </location>
</feature>
<organism evidence="2 3">
    <name type="scientific">Aquimarina gracilis</name>
    <dbReference type="NCBI Taxonomy" id="874422"/>
    <lineage>
        <taxon>Bacteria</taxon>
        <taxon>Pseudomonadati</taxon>
        <taxon>Bacteroidota</taxon>
        <taxon>Flavobacteriia</taxon>
        <taxon>Flavobacteriales</taxon>
        <taxon>Flavobacteriaceae</taxon>
        <taxon>Aquimarina</taxon>
    </lineage>
</organism>
<comment type="caution">
    <text evidence="2">The sequence shown here is derived from an EMBL/GenBank/DDBJ whole genome shotgun (WGS) entry which is preliminary data.</text>
</comment>
<name>A0ABU5ZP11_9FLAO</name>
<dbReference type="InterPro" id="IPR025401">
    <property type="entry name" value="DUF4374"/>
</dbReference>
<dbReference type="Proteomes" id="UP001327027">
    <property type="component" value="Unassembled WGS sequence"/>
</dbReference>
<keyword evidence="3" id="KW-1185">Reference proteome</keyword>
<gene>
    <name evidence="2" type="ORF">U6A24_00375</name>
</gene>
<dbReference type="EMBL" id="JAYKLX010000001">
    <property type="protein sequence ID" value="MEB3343890.1"/>
    <property type="molecule type" value="Genomic_DNA"/>
</dbReference>
<sequence length="444" mass="48287">MKNQKWTLYLIAIMIATISTFSCSSDDDANNPNPNPGTDSVSKYAVGFQTLPVGQSPAVDYMLELPSIESLTDGELTVEGQGIPQTGWRFFHQSGNTIFTAGYVEDRTCISYQLNENGNLEKVTDFVYQTTLNNYLTVDDKTLLAVELAFGVDDPSVTEIPDRNFYIINAETGLVEDIISHPVDSSIGDGTPQNPPYIPWVTGMVVRDGKLFLSYHKYFPDGNGNAIAVDKAYVAVLKYPEFELEKLIEDDRTSSIGTNGPSTGIEQAENGDIYSYSSSSVPCGILGATKPSGVLRIKSGETDFDASYFFDVENAPNGGKIYWMDYIGNGKALARIVLDETLPQWAAFREQGEQLKLVVLDLVNQTVTDVQGIPAHANRYSSPTYVEDGKAYVSARTGELLNDSGSNVAGGETYVYVVDVDATTAVKGAKVNGFALKGIFKVTN</sequence>
<dbReference type="Pfam" id="PF14298">
    <property type="entry name" value="DUF4374"/>
    <property type="match status" value="1"/>
</dbReference>
<dbReference type="SUPFAM" id="SSF82171">
    <property type="entry name" value="DPP6 N-terminal domain-like"/>
    <property type="match status" value="1"/>
</dbReference>
<proteinExistence type="predicted"/>
<protein>
    <submittedName>
        <fullName evidence="2">DUF4374 domain-containing protein</fullName>
    </submittedName>
</protein>
<dbReference type="RefSeq" id="WP_324177944.1">
    <property type="nucleotide sequence ID" value="NZ_BAABAW010000001.1"/>
</dbReference>
<reference evidence="2 3" key="1">
    <citation type="journal article" date="2013" name="Int. J. Syst. Evol. Microbiol.">
        <title>Aquimarina gracilis sp. nov., isolated from the gut microflora of a mussel, Mytilus coruscus, and emended description of Aquimarina spongiae.</title>
        <authorList>
            <person name="Park S.C."/>
            <person name="Choe H.N."/>
            <person name="Baik K.S."/>
            <person name="Seong C.N."/>
        </authorList>
    </citation>
    <scope>NUCLEOTIDE SEQUENCE [LARGE SCALE GENOMIC DNA]</scope>
    <source>
        <strain evidence="2 3">PSC32</strain>
    </source>
</reference>
<evidence type="ECO:0000256" key="1">
    <source>
        <dbReference type="SAM" id="SignalP"/>
    </source>
</evidence>
<feature type="signal peptide" evidence="1">
    <location>
        <begin position="1"/>
        <end position="24"/>
    </location>
</feature>
<evidence type="ECO:0000313" key="2">
    <source>
        <dbReference type="EMBL" id="MEB3343890.1"/>
    </source>
</evidence>
<accession>A0ABU5ZP11</accession>